<reference evidence="4" key="1">
    <citation type="journal article" date="2019" name="Nat. Commun.">
        <title>The genome of broomcorn millet.</title>
        <authorList>
            <person name="Zou C."/>
            <person name="Miki D."/>
            <person name="Li D."/>
            <person name="Tang Q."/>
            <person name="Xiao L."/>
            <person name="Rajput S."/>
            <person name="Deng P."/>
            <person name="Jia W."/>
            <person name="Huang R."/>
            <person name="Zhang M."/>
            <person name="Sun Y."/>
            <person name="Hu J."/>
            <person name="Fu X."/>
            <person name="Schnable P.S."/>
            <person name="Li F."/>
            <person name="Zhang H."/>
            <person name="Feng B."/>
            <person name="Zhu X."/>
            <person name="Liu R."/>
            <person name="Schnable J.C."/>
            <person name="Zhu J.-K."/>
            <person name="Zhang H."/>
        </authorList>
    </citation>
    <scope>NUCLEOTIDE SEQUENCE [LARGE SCALE GENOMIC DNA]</scope>
</reference>
<dbReference type="AlphaFoldDB" id="A0A3L6PBT3"/>
<dbReference type="PANTHER" id="PTHR33453">
    <property type="match status" value="1"/>
</dbReference>
<comment type="caution">
    <text evidence="3">The sequence shown here is derived from an EMBL/GenBank/DDBJ whole genome shotgun (WGS) entry which is preliminary data.</text>
</comment>
<dbReference type="OrthoDB" id="695350at2759"/>
<comment type="catalytic activity">
    <reaction evidence="1">
        <text>Endohydrolysis of the N-glycosidic bond at one specific adenosine on the 28S rRNA.</text>
        <dbReference type="EC" id="3.2.2.22"/>
    </reaction>
</comment>
<dbReference type="SUPFAM" id="SSF56371">
    <property type="entry name" value="Ribosome inactivating proteins (RIP)"/>
    <property type="match status" value="1"/>
</dbReference>
<dbReference type="PANTHER" id="PTHR33453:SF44">
    <property type="entry name" value="RRNA N-GLYCOSYLASE"/>
    <property type="match status" value="1"/>
</dbReference>
<dbReference type="GO" id="GO:0006952">
    <property type="term" value="P:defense response"/>
    <property type="evidence" value="ECO:0007669"/>
    <property type="project" value="UniProtKB-KW"/>
</dbReference>
<keyword evidence="1" id="KW-0378">Hydrolase</keyword>
<keyword evidence="4" id="KW-1185">Reference proteome</keyword>
<keyword evidence="1" id="KW-0800">Toxin</keyword>
<gene>
    <name evidence="3" type="ORF">C2845_PM10G08810</name>
</gene>
<feature type="region of interest" description="Disordered" evidence="2">
    <location>
        <begin position="271"/>
        <end position="300"/>
    </location>
</feature>
<protein>
    <recommendedName>
        <fullName evidence="1">rRNA N-glycosylase</fullName>
        <ecNumber evidence="1">3.2.2.22</ecNumber>
    </recommendedName>
</protein>
<dbReference type="EC" id="3.2.2.22" evidence="1"/>
<dbReference type="GO" id="GO:0030598">
    <property type="term" value="F:rRNA N-glycosylase activity"/>
    <property type="evidence" value="ECO:0007669"/>
    <property type="project" value="UniProtKB-EC"/>
</dbReference>
<organism evidence="3 4">
    <name type="scientific">Panicum miliaceum</name>
    <name type="common">Proso millet</name>
    <name type="synonym">Broomcorn millet</name>
    <dbReference type="NCBI Taxonomy" id="4540"/>
    <lineage>
        <taxon>Eukaryota</taxon>
        <taxon>Viridiplantae</taxon>
        <taxon>Streptophyta</taxon>
        <taxon>Embryophyta</taxon>
        <taxon>Tracheophyta</taxon>
        <taxon>Spermatophyta</taxon>
        <taxon>Magnoliopsida</taxon>
        <taxon>Liliopsida</taxon>
        <taxon>Poales</taxon>
        <taxon>Poaceae</taxon>
        <taxon>PACMAD clade</taxon>
        <taxon>Panicoideae</taxon>
        <taxon>Panicodae</taxon>
        <taxon>Paniceae</taxon>
        <taxon>Panicinae</taxon>
        <taxon>Panicum</taxon>
        <taxon>Panicum sect. Panicum</taxon>
    </lineage>
</organism>
<keyword evidence="1" id="KW-0652">Protein synthesis inhibitor</keyword>
<comment type="similarity">
    <text evidence="1">Belongs to the ribosome-inactivating protein family.</text>
</comment>
<keyword evidence="1" id="KW-0611">Plant defense</keyword>
<proteinExistence type="inferred from homology"/>
<dbReference type="Pfam" id="PF00161">
    <property type="entry name" value="RIP"/>
    <property type="match status" value="1"/>
</dbReference>
<dbReference type="STRING" id="4540.A0A3L6PBT3"/>
<sequence>MAPPDFAPSEEVPFNVRADSRAYTAFITTLQDALAGTNPARVRDRPVLAEQTGETKQPPKWIHVVLNGDDGAAPKVAIRSDNAYIAGFANQPKGSTEDVRFQLSPRDCKQPLFKGAKMLGFDGHYSTLVGALGVEGLLNLELGMERTLEATNVLWNYKLEYTAADALGDPQQNLKRKLALLAVTLCEAARLEPVGGVIDGGWERESISITDREVGYISDWSDLSKALRAWKDDEYQNDTTHFSKFAGIGILDGNGALAVVQLLLNKPPKKADEELPADAAGEEISQSLEAEPENKINNPL</sequence>
<dbReference type="EMBL" id="PQIB02000018">
    <property type="protein sequence ID" value="RLM55003.1"/>
    <property type="molecule type" value="Genomic_DNA"/>
</dbReference>
<dbReference type="PRINTS" id="PR00396">
    <property type="entry name" value="SHIGARICIN"/>
</dbReference>
<evidence type="ECO:0000313" key="3">
    <source>
        <dbReference type="EMBL" id="RLM55003.1"/>
    </source>
</evidence>
<evidence type="ECO:0000256" key="2">
    <source>
        <dbReference type="SAM" id="MobiDB-lite"/>
    </source>
</evidence>
<dbReference type="Gene3D" id="3.40.420.10">
    <property type="entry name" value="Ricin (A subunit), domain 1"/>
    <property type="match status" value="1"/>
</dbReference>
<dbReference type="InterPro" id="IPR017989">
    <property type="entry name" value="Ribosome_inactivat_1/2"/>
</dbReference>
<evidence type="ECO:0000256" key="1">
    <source>
        <dbReference type="RuleBase" id="RU004915"/>
    </source>
</evidence>
<dbReference type="Proteomes" id="UP000275267">
    <property type="component" value="Unassembled WGS sequence"/>
</dbReference>
<dbReference type="GO" id="GO:0090729">
    <property type="term" value="F:toxin activity"/>
    <property type="evidence" value="ECO:0007669"/>
    <property type="project" value="UniProtKB-KW"/>
</dbReference>
<accession>A0A3L6PBT3</accession>
<dbReference type="InterPro" id="IPR036041">
    <property type="entry name" value="Ribosome-inact_prot_sf"/>
</dbReference>
<name>A0A3L6PBT3_PANMI</name>
<dbReference type="GO" id="GO:0017148">
    <property type="term" value="P:negative regulation of translation"/>
    <property type="evidence" value="ECO:0007669"/>
    <property type="project" value="UniProtKB-KW"/>
</dbReference>
<evidence type="ECO:0000313" key="4">
    <source>
        <dbReference type="Proteomes" id="UP000275267"/>
    </source>
</evidence>
<dbReference type="InterPro" id="IPR016138">
    <property type="entry name" value="Ribosome_inactivat_prot_sub1"/>
</dbReference>
<dbReference type="InterPro" id="IPR001574">
    <property type="entry name" value="Ribosome_inactivat_prot"/>
</dbReference>